<dbReference type="Pfam" id="PF00107">
    <property type="entry name" value="ADH_zinc_N"/>
    <property type="match status" value="1"/>
</dbReference>
<evidence type="ECO:0000256" key="2">
    <source>
        <dbReference type="ARBA" id="ARBA00008072"/>
    </source>
</evidence>
<dbReference type="SUPFAM" id="SSF51735">
    <property type="entry name" value="NAD(P)-binding Rossmann-fold domains"/>
    <property type="match status" value="1"/>
</dbReference>
<dbReference type="InterPro" id="IPR020843">
    <property type="entry name" value="ER"/>
</dbReference>
<dbReference type="SUPFAM" id="SSF50129">
    <property type="entry name" value="GroES-like"/>
    <property type="match status" value="1"/>
</dbReference>
<keyword evidence="3" id="KW-0479">Metal-binding</keyword>
<dbReference type="CDD" id="cd08297">
    <property type="entry name" value="CAD3"/>
    <property type="match status" value="1"/>
</dbReference>
<dbReference type="InterPro" id="IPR013154">
    <property type="entry name" value="ADH-like_N"/>
</dbReference>
<comment type="cofactor">
    <cofactor evidence="1">
        <name>Zn(2+)</name>
        <dbReference type="ChEBI" id="CHEBI:29105"/>
    </cofactor>
</comment>
<keyword evidence="5" id="KW-0560">Oxidoreductase</keyword>
<dbReference type="InterPro" id="IPR013149">
    <property type="entry name" value="ADH-like_C"/>
</dbReference>
<keyword evidence="8" id="KW-1185">Reference proteome</keyword>
<dbReference type="InterPro" id="IPR036291">
    <property type="entry name" value="NAD(P)-bd_dom_sf"/>
</dbReference>
<accession>A0A3D8RFZ3</accession>
<name>A0A3D8RFZ3_9HELO</name>
<protein>
    <submittedName>
        <fullName evidence="7">GroES-like protein</fullName>
    </submittedName>
</protein>
<dbReference type="PANTHER" id="PTHR42940:SF8">
    <property type="entry name" value="VACUOLAR PROTEIN SORTING-ASSOCIATED PROTEIN 11"/>
    <property type="match status" value="1"/>
</dbReference>
<dbReference type="AlphaFoldDB" id="A0A3D8RFZ3"/>
<evidence type="ECO:0000313" key="7">
    <source>
        <dbReference type="EMBL" id="RDW72886.1"/>
    </source>
</evidence>
<evidence type="ECO:0000259" key="6">
    <source>
        <dbReference type="SMART" id="SM00829"/>
    </source>
</evidence>
<dbReference type="GO" id="GO:0004022">
    <property type="term" value="F:alcohol dehydrogenase (NAD+) activity"/>
    <property type="evidence" value="ECO:0007669"/>
    <property type="project" value="TreeGrafter"/>
</dbReference>
<evidence type="ECO:0000313" key="8">
    <source>
        <dbReference type="Proteomes" id="UP000256645"/>
    </source>
</evidence>
<comment type="similarity">
    <text evidence="2">Belongs to the zinc-containing alcohol dehydrogenase family.</text>
</comment>
<proteinExistence type="inferred from homology"/>
<dbReference type="InterPro" id="IPR011032">
    <property type="entry name" value="GroES-like_sf"/>
</dbReference>
<reference evidence="7 8" key="1">
    <citation type="journal article" date="2018" name="IMA Fungus">
        <title>IMA Genome-F 9: Draft genome sequence of Annulohypoxylon stygium, Aspergillus mulundensis, Berkeleyomyces basicola (syn. Thielaviopsis basicola), Ceratocystis smalleyi, two Cercospora beticola strains, Coleophoma cylindrospora, Fusarium fracticaudum, Phialophora cf. hyalina, and Morchella septimelata.</title>
        <authorList>
            <person name="Wingfield B.D."/>
            <person name="Bills G.F."/>
            <person name="Dong Y."/>
            <person name="Huang W."/>
            <person name="Nel W.J."/>
            <person name="Swalarsk-Parry B.S."/>
            <person name="Vaghefi N."/>
            <person name="Wilken P.M."/>
            <person name="An Z."/>
            <person name="de Beer Z.W."/>
            <person name="De Vos L."/>
            <person name="Chen L."/>
            <person name="Duong T.A."/>
            <person name="Gao Y."/>
            <person name="Hammerbacher A."/>
            <person name="Kikkert J.R."/>
            <person name="Li Y."/>
            <person name="Li H."/>
            <person name="Li K."/>
            <person name="Li Q."/>
            <person name="Liu X."/>
            <person name="Ma X."/>
            <person name="Naidoo K."/>
            <person name="Pethybridge S.J."/>
            <person name="Sun J."/>
            <person name="Steenkamp E.T."/>
            <person name="van der Nest M.A."/>
            <person name="van Wyk S."/>
            <person name="Wingfield M.J."/>
            <person name="Xiong C."/>
            <person name="Yue Q."/>
            <person name="Zhang X."/>
        </authorList>
    </citation>
    <scope>NUCLEOTIDE SEQUENCE [LARGE SCALE GENOMIC DNA]</scope>
    <source>
        <strain evidence="7 8">BP6252</strain>
    </source>
</reference>
<dbReference type="GO" id="GO:0046872">
    <property type="term" value="F:metal ion binding"/>
    <property type="evidence" value="ECO:0007669"/>
    <property type="project" value="UniProtKB-KW"/>
</dbReference>
<feature type="domain" description="Enoyl reductase (ER)" evidence="6">
    <location>
        <begin position="25"/>
        <end position="363"/>
    </location>
</feature>
<dbReference type="GO" id="GO:0005737">
    <property type="term" value="C:cytoplasm"/>
    <property type="evidence" value="ECO:0007669"/>
    <property type="project" value="TreeGrafter"/>
</dbReference>
<evidence type="ECO:0000256" key="3">
    <source>
        <dbReference type="ARBA" id="ARBA00022723"/>
    </source>
</evidence>
<dbReference type="Pfam" id="PF08240">
    <property type="entry name" value="ADH_N"/>
    <property type="match status" value="1"/>
</dbReference>
<gene>
    <name evidence="7" type="ORF">BP6252_06793</name>
</gene>
<dbReference type="SMART" id="SM00829">
    <property type="entry name" value="PKS_ER"/>
    <property type="match status" value="1"/>
</dbReference>
<keyword evidence="4" id="KW-0862">Zinc</keyword>
<dbReference type="Gene3D" id="3.90.180.10">
    <property type="entry name" value="Medium-chain alcohol dehydrogenases, catalytic domain"/>
    <property type="match status" value="1"/>
</dbReference>
<evidence type="ECO:0000256" key="1">
    <source>
        <dbReference type="ARBA" id="ARBA00001947"/>
    </source>
</evidence>
<dbReference type="Gene3D" id="3.40.50.720">
    <property type="entry name" value="NAD(P)-binding Rossmann-like Domain"/>
    <property type="match status" value="1"/>
</dbReference>
<evidence type="ECO:0000256" key="5">
    <source>
        <dbReference type="ARBA" id="ARBA00023002"/>
    </source>
</evidence>
<sequence length="365" mass="38905">MTTTIGTDSFSIPQQMRAAQIVEYNQPYTLSIVAVPQIGEDDLLVKVYAAGFCHSDFQVLQGQFPAPLPMIPSHEPVGIVVQVGSKATKRFKPGDRVGVLNFKHACGKCVGCTSTLRTSGRTDPRFCEQREAAGFRHDGAFAEYMVADSQTSVALPSSISFEQGAPLMCAGATVWGALCKALPALHAGDTVGIVGIGGLGHLGVQFAKALGYRTIALDNRAAGRQLAAEISEDLRPDLTVDSSAEDAGASVLRFTNGVGLGAVVVCTDSVPATSWSLGLLRTGGVLVPLGLPAEKWQFDSALMVFRELVIKGAYVASRDQVEEMLKVVSQHDIKSHVTSVSLDDVPDIVRRYQQSDFKGRLVVKI</sequence>
<dbReference type="Proteomes" id="UP000256645">
    <property type="component" value="Unassembled WGS sequence"/>
</dbReference>
<dbReference type="OrthoDB" id="256333at2759"/>
<dbReference type="STRING" id="1849047.A0A3D8RFZ3"/>
<evidence type="ECO:0000256" key="4">
    <source>
        <dbReference type="ARBA" id="ARBA00022833"/>
    </source>
</evidence>
<dbReference type="EMBL" id="PDLM01000007">
    <property type="protein sequence ID" value="RDW72886.1"/>
    <property type="molecule type" value="Genomic_DNA"/>
</dbReference>
<dbReference type="PANTHER" id="PTHR42940">
    <property type="entry name" value="ALCOHOL DEHYDROGENASE 1-RELATED"/>
    <property type="match status" value="1"/>
</dbReference>
<organism evidence="7 8">
    <name type="scientific">Coleophoma cylindrospora</name>
    <dbReference type="NCBI Taxonomy" id="1849047"/>
    <lineage>
        <taxon>Eukaryota</taxon>
        <taxon>Fungi</taxon>
        <taxon>Dikarya</taxon>
        <taxon>Ascomycota</taxon>
        <taxon>Pezizomycotina</taxon>
        <taxon>Leotiomycetes</taxon>
        <taxon>Helotiales</taxon>
        <taxon>Dermateaceae</taxon>
        <taxon>Coleophoma</taxon>
    </lineage>
</organism>
<comment type="caution">
    <text evidence="7">The sequence shown here is derived from an EMBL/GenBank/DDBJ whole genome shotgun (WGS) entry which is preliminary data.</text>
</comment>